<dbReference type="PANTHER" id="PTHR12203">
    <property type="entry name" value="KDEL LYS-ASP-GLU-LEU CONTAINING - RELATED"/>
    <property type="match status" value="1"/>
</dbReference>
<dbReference type="SMART" id="SM00672">
    <property type="entry name" value="CAP10"/>
    <property type="match status" value="1"/>
</dbReference>
<organism evidence="2">
    <name type="scientific">viral metagenome</name>
    <dbReference type="NCBI Taxonomy" id="1070528"/>
    <lineage>
        <taxon>unclassified sequences</taxon>
        <taxon>metagenomes</taxon>
        <taxon>organismal metagenomes</taxon>
    </lineage>
</organism>
<accession>A0A6C0CHZ2</accession>
<evidence type="ECO:0000259" key="1">
    <source>
        <dbReference type="SMART" id="SM00672"/>
    </source>
</evidence>
<dbReference type="PANTHER" id="PTHR12203:SF119">
    <property type="entry name" value="GLYCOSYL TRANSFERASE CAP10 DOMAIN-CONTAINING PROTEIN"/>
    <property type="match status" value="1"/>
</dbReference>
<name>A0A6C0CHZ2_9ZZZZ</name>
<evidence type="ECO:0000313" key="2">
    <source>
        <dbReference type="EMBL" id="QHT03289.1"/>
    </source>
</evidence>
<dbReference type="EMBL" id="MN739408">
    <property type="protein sequence ID" value="QHT03289.1"/>
    <property type="molecule type" value="Genomic_DNA"/>
</dbReference>
<dbReference type="AlphaFoldDB" id="A0A6C0CHZ2"/>
<dbReference type="InterPro" id="IPR006598">
    <property type="entry name" value="CAP10"/>
</dbReference>
<dbReference type="Pfam" id="PF05686">
    <property type="entry name" value="Glyco_transf_90"/>
    <property type="match status" value="1"/>
</dbReference>
<sequence>MKVLKSLESALAETGDTPVCRRTLEYIFDYLHHNCYLLKVVGGKNELMKLQSSETPPKARKTLRNKVGNAKTMRVLGCIIKPFKLSTSAEWETFVGQVKVKNGLYILNLTDALMLKKDRTVPWPILGSGKLDDKYHGDMLPIFGGSSAEGYEDITIPNYDDVRVVLGYDKVPEAMVGWEEKLNKMVFRGSSTGCGRKADTNMRLKVAGLEYPWLDAGITKLTKNLKFDPKHGLGKVDKVPLVPKMSFGEQSKSKYILNIDGNVAAYRLLTWMQTGSVIFKVRGQYTVWYEDKLVDKKTVIEVKEDLSDLEEQYNWCLKNDAKCRKIAERAVKLSKKLLTLDSVNSAFSKKLNSVAAV</sequence>
<dbReference type="InterPro" id="IPR051091">
    <property type="entry name" value="O-Glucosyltr/Glycosyltrsf_90"/>
</dbReference>
<proteinExistence type="predicted"/>
<protein>
    <recommendedName>
        <fullName evidence="1">Glycosyl transferase CAP10 domain-containing protein</fullName>
    </recommendedName>
</protein>
<reference evidence="2" key="1">
    <citation type="journal article" date="2020" name="Nature">
        <title>Giant virus diversity and host interactions through global metagenomics.</title>
        <authorList>
            <person name="Schulz F."/>
            <person name="Roux S."/>
            <person name="Paez-Espino D."/>
            <person name="Jungbluth S."/>
            <person name="Walsh D.A."/>
            <person name="Denef V.J."/>
            <person name="McMahon K.D."/>
            <person name="Konstantinidis K.T."/>
            <person name="Eloe-Fadrosh E.A."/>
            <person name="Kyrpides N.C."/>
            <person name="Woyke T."/>
        </authorList>
    </citation>
    <scope>NUCLEOTIDE SEQUENCE</scope>
    <source>
        <strain evidence="2">GVMAG-M-3300020728-1</strain>
    </source>
</reference>
<feature type="domain" description="Glycosyl transferase CAP10" evidence="1">
    <location>
        <begin position="120"/>
        <end position="354"/>
    </location>
</feature>